<dbReference type="InterPro" id="IPR038404">
    <property type="entry name" value="TRAP_DctP_sf"/>
</dbReference>
<dbReference type="PANTHER" id="PTHR33376">
    <property type="match status" value="1"/>
</dbReference>
<organism evidence="3 4">
    <name type="scientific">Hydrogenophaga electricum</name>
    <dbReference type="NCBI Taxonomy" id="1230953"/>
    <lineage>
        <taxon>Bacteria</taxon>
        <taxon>Pseudomonadati</taxon>
        <taxon>Pseudomonadota</taxon>
        <taxon>Betaproteobacteria</taxon>
        <taxon>Burkholderiales</taxon>
        <taxon>Comamonadaceae</taxon>
        <taxon>Hydrogenophaga</taxon>
    </lineage>
</organism>
<dbReference type="NCBIfam" id="NF037995">
    <property type="entry name" value="TRAP_S1"/>
    <property type="match status" value="1"/>
</dbReference>
<dbReference type="CDD" id="cd13665">
    <property type="entry name" value="PBP2_TRAP_Dctp3_4"/>
    <property type="match status" value="1"/>
</dbReference>
<evidence type="ECO:0000313" key="3">
    <source>
        <dbReference type="EMBL" id="GLS15618.1"/>
    </source>
</evidence>
<keyword evidence="4" id="KW-1185">Reference proteome</keyword>
<protein>
    <submittedName>
        <fullName evidence="3">C4-dicarboxylate ABC transporter substrate-binding protein</fullName>
    </submittedName>
</protein>
<feature type="signal peptide" evidence="2">
    <location>
        <begin position="1"/>
        <end position="27"/>
    </location>
</feature>
<dbReference type="RefSeq" id="WP_284308472.1">
    <property type="nucleotide sequence ID" value="NZ_BSPB01000029.1"/>
</dbReference>
<reference evidence="4" key="1">
    <citation type="journal article" date="2019" name="Int. J. Syst. Evol. Microbiol.">
        <title>The Global Catalogue of Microorganisms (GCM) 10K type strain sequencing project: providing services to taxonomists for standard genome sequencing and annotation.</title>
        <authorList>
            <consortium name="The Broad Institute Genomics Platform"/>
            <consortium name="The Broad Institute Genome Sequencing Center for Infectious Disease"/>
            <person name="Wu L."/>
            <person name="Ma J."/>
        </authorList>
    </citation>
    <scope>NUCLEOTIDE SEQUENCE [LARGE SCALE GENOMIC DNA]</scope>
    <source>
        <strain evidence="4">NBRC 109341</strain>
    </source>
</reference>
<proteinExistence type="predicted"/>
<dbReference type="Gene3D" id="3.40.190.170">
    <property type="entry name" value="Bacterial extracellular solute-binding protein, family 7"/>
    <property type="match status" value="1"/>
</dbReference>
<comment type="caution">
    <text evidence="3">The sequence shown here is derived from an EMBL/GenBank/DDBJ whole genome shotgun (WGS) entry which is preliminary data.</text>
</comment>
<evidence type="ECO:0000313" key="4">
    <source>
        <dbReference type="Proteomes" id="UP001156903"/>
    </source>
</evidence>
<dbReference type="SUPFAM" id="SSF53850">
    <property type="entry name" value="Periplasmic binding protein-like II"/>
    <property type="match status" value="1"/>
</dbReference>
<sequence length="348" mass="37943">MNPRIPPTLRLLGALATAALLGTAAQAEEITLKVHHFLPAGAPIQAKVLEPWCAKIAKESGDQIKCKIFPSMQLGGTAPQLYDQVKDGMVDVIWTIPGYTPGRFLVTEIFELPFMMTTPEATSRALWEFQTRYNAAEYREVKPLAFHMNGPGNFYTRSKPIQSLADFKGLKMRGATRQTTKMLAALGATPVGMPLPAVTEALSKGVIDGALTPYEVVQATKMHELTKFTTESDPKSNAVYAQVFVLAMNKARYESLPADLKKVIDANSGAAFSAWVGKMIHEADVPGRKLVQQAGNPIYTLSASELQTWKKATDRLDDELVTEIGKRGLDGAALLKSAKELIEKAQNP</sequence>
<dbReference type="Pfam" id="PF03480">
    <property type="entry name" value="DctP"/>
    <property type="match status" value="1"/>
</dbReference>
<dbReference type="InterPro" id="IPR018389">
    <property type="entry name" value="DctP_fam"/>
</dbReference>
<dbReference type="Proteomes" id="UP001156903">
    <property type="component" value="Unassembled WGS sequence"/>
</dbReference>
<accession>A0ABQ6C5K6</accession>
<dbReference type="PANTHER" id="PTHR33376:SF15">
    <property type="entry name" value="BLL6794 PROTEIN"/>
    <property type="match status" value="1"/>
</dbReference>
<feature type="chain" id="PRO_5045710992" evidence="2">
    <location>
        <begin position="28"/>
        <end position="348"/>
    </location>
</feature>
<keyword evidence="1 2" id="KW-0732">Signal</keyword>
<evidence type="ECO:0000256" key="1">
    <source>
        <dbReference type="ARBA" id="ARBA00022729"/>
    </source>
</evidence>
<dbReference type="EMBL" id="BSPB01000029">
    <property type="protein sequence ID" value="GLS15618.1"/>
    <property type="molecule type" value="Genomic_DNA"/>
</dbReference>
<gene>
    <name evidence="3" type="ORF">GCM10007935_30540</name>
</gene>
<evidence type="ECO:0000256" key="2">
    <source>
        <dbReference type="SAM" id="SignalP"/>
    </source>
</evidence>
<name>A0ABQ6C5K6_9BURK</name>